<accession>A0A7W5H133</accession>
<dbReference type="InterPro" id="IPR000792">
    <property type="entry name" value="Tscrpt_reg_LuxR_C"/>
</dbReference>
<reference evidence="2 3" key="1">
    <citation type="submission" date="2020-08" db="EMBL/GenBank/DDBJ databases">
        <title>Genomic Encyclopedia of Type Strains, Phase IV (KMG-IV): sequencing the most valuable type-strain genomes for metagenomic binning, comparative biology and taxonomic classification.</title>
        <authorList>
            <person name="Goeker M."/>
        </authorList>
    </citation>
    <scope>NUCLEOTIDE SEQUENCE [LARGE SCALE GENOMIC DNA]</scope>
    <source>
        <strain evidence="2 3">DSM 27471</strain>
    </source>
</reference>
<dbReference type="GO" id="GO:0006355">
    <property type="term" value="P:regulation of DNA-templated transcription"/>
    <property type="evidence" value="ECO:0007669"/>
    <property type="project" value="InterPro"/>
</dbReference>
<dbReference type="GO" id="GO:0003677">
    <property type="term" value="F:DNA binding"/>
    <property type="evidence" value="ECO:0007669"/>
    <property type="project" value="UniProtKB-KW"/>
</dbReference>
<dbReference type="InterPro" id="IPR016032">
    <property type="entry name" value="Sig_transdc_resp-reg_C-effctor"/>
</dbReference>
<evidence type="ECO:0000259" key="1">
    <source>
        <dbReference type="PROSITE" id="PS50043"/>
    </source>
</evidence>
<feature type="domain" description="HTH luxR-type" evidence="1">
    <location>
        <begin position="190"/>
        <end position="255"/>
    </location>
</feature>
<dbReference type="InterPro" id="IPR036388">
    <property type="entry name" value="WH-like_DNA-bd_sf"/>
</dbReference>
<dbReference type="PROSITE" id="PS50043">
    <property type="entry name" value="HTH_LUXR_2"/>
    <property type="match status" value="1"/>
</dbReference>
<dbReference type="AlphaFoldDB" id="A0A7W5H133"/>
<dbReference type="RefSeq" id="WP_183412151.1">
    <property type="nucleotide sequence ID" value="NZ_JACHYB010000001.1"/>
</dbReference>
<sequence length="280" mass="32449">MNSSVCKEHADLIHYHLCKVGKKRYAMLEQELPRLLKIARGNHSLNFCFDLHKGSYALVDPRFYPFSGRAMANDTDKKPKCLFMDLIHPDDLACVLTADQQAYHFFMSLPVSEQAHFEMVSNFRMRSASGKYIRVLRRMIPFEYDNDDKLWLIHIIVDQLEFVASQEKPQAWIFNTTNKKMRLAKGDIHKNKEFDLVSGRQIKVLEMTVDGKGAHIAAEQLFISKKTVHSHHQTILSRTKSKNMTQAFHCLRILRLICNAIYLFTAGNLVDWPQTFLCLS</sequence>
<gene>
    <name evidence="2" type="ORF">FHX64_000392</name>
</gene>
<dbReference type="Gene3D" id="3.30.450.20">
    <property type="entry name" value="PAS domain"/>
    <property type="match status" value="1"/>
</dbReference>
<keyword evidence="2" id="KW-0238">DNA-binding</keyword>
<dbReference type="EMBL" id="JACHYB010000001">
    <property type="protein sequence ID" value="MBB3186229.1"/>
    <property type="molecule type" value="Genomic_DNA"/>
</dbReference>
<dbReference type="SMART" id="SM00421">
    <property type="entry name" value="HTH_LUXR"/>
    <property type="match status" value="1"/>
</dbReference>
<evidence type="ECO:0000313" key="2">
    <source>
        <dbReference type="EMBL" id="MBB3186229.1"/>
    </source>
</evidence>
<keyword evidence="3" id="KW-1185">Reference proteome</keyword>
<dbReference type="Gene3D" id="1.10.10.10">
    <property type="entry name" value="Winged helix-like DNA-binding domain superfamily/Winged helix DNA-binding domain"/>
    <property type="match status" value="1"/>
</dbReference>
<organism evidence="2 3">
    <name type="scientific">Microbacter margulisiae</name>
    <dbReference type="NCBI Taxonomy" id="1350067"/>
    <lineage>
        <taxon>Bacteria</taxon>
        <taxon>Pseudomonadati</taxon>
        <taxon>Bacteroidota</taxon>
        <taxon>Bacteroidia</taxon>
        <taxon>Bacteroidales</taxon>
        <taxon>Porphyromonadaceae</taxon>
        <taxon>Microbacter</taxon>
    </lineage>
</organism>
<evidence type="ECO:0000313" key="3">
    <source>
        <dbReference type="Proteomes" id="UP000544222"/>
    </source>
</evidence>
<protein>
    <submittedName>
        <fullName evidence="2">DNA-binding CsgD family transcriptional regulator</fullName>
    </submittedName>
</protein>
<name>A0A7W5H133_9PORP</name>
<dbReference type="Proteomes" id="UP000544222">
    <property type="component" value="Unassembled WGS sequence"/>
</dbReference>
<proteinExistence type="predicted"/>
<comment type="caution">
    <text evidence="2">The sequence shown here is derived from an EMBL/GenBank/DDBJ whole genome shotgun (WGS) entry which is preliminary data.</text>
</comment>
<dbReference type="SUPFAM" id="SSF46894">
    <property type="entry name" value="C-terminal effector domain of the bipartite response regulators"/>
    <property type="match status" value="1"/>
</dbReference>
<dbReference type="Pfam" id="PF00196">
    <property type="entry name" value="GerE"/>
    <property type="match status" value="1"/>
</dbReference>